<evidence type="ECO:0000313" key="1">
    <source>
        <dbReference type="EMBL" id="MBA0654221.1"/>
    </source>
</evidence>
<reference evidence="1 2" key="1">
    <citation type="journal article" date="2019" name="Genome Biol. Evol.">
        <title>Insights into the evolution of the New World diploid cottons (Gossypium, subgenus Houzingenia) based on genome sequencing.</title>
        <authorList>
            <person name="Grover C.E."/>
            <person name="Arick M.A. 2nd"/>
            <person name="Thrash A."/>
            <person name="Conover J.L."/>
            <person name="Sanders W.S."/>
            <person name="Peterson D.G."/>
            <person name="Frelichowski J.E."/>
            <person name="Scheffler J.A."/>
            <person name="Scheffler B.E."/>
            <person name="Wendel J.F."/>
        </authorList>
    </citation>
    <scope>NUCLEOTIDE SEQUENCE [LARGE SCALE GENOMIC DNA]</scope>
    <source>
        <strain evidence="1">57</strain>
        <tissue evidence="1">Leaf</tissue>
    </source>
</reference>
<dbReference type="AlphaFoldDB" id="A0A7J8UUQ1"/>
<comment type="caution">
    <text evidence="1">The sequence shown here is derived from an EMBL/GenBank/DDBJ whole genome shotgun (WGS) entry which is preliminary data.</text>
</comment>
<dbReference type="EMBL" id="JABFAB010000007">
    <property type="protein sequence ID" value="MBA0654221.1"/>
    <property type="molecule type" value="Genomic_DNA"/>
</dbReference>
<protein>
    <submittedName>
        <fullName evidence="1">Uncharacterized protein</fullName>
    </submittedName>
</protein>
<feature type="non-terminal residue" evidence="1">
    <location>
        <position position="98"/>
    </location>
</feature>
<organism evidence="1 2">
    <name type="scientific">Gossypium klotzschianum</name>
    <dbReference type="NCBI Taxonomy" id="34286"/>
    <lineage>
        <taxon>Eukaryota</taxon>
        <taxon>Viridiplantae</taxon>
        <taxon>Streptophyta</taxon>
        <taxon>Embryophyta</taxon>
        <taxon>Tracheophyta</taxon>
        <taxon>Spermatophyta</taxon>
        <taxon>Magnoliopsida</taxon>
        <taxon>eudicotyledons</taxon>
        <taxon>Gunneridae</taxon>
        <taxon>Pentapetalae</taxon>
        <taxon>rosids</taxon>
        <taxon>malvids</taxon>
        <taxon>Malvales</taxon>
        <taxon>Malvaceae</taxon>
        <taxon>Malvoideae</taxon>
        <taxon>Gossypium</taxon>
    </lineage>
</organism>
<dbReference type="OrthoDB" id="1877784at2759"/>
<accession>A0A7J8UUQ1</accession>
<evidence type="ECO:0000313" key="2">
    <source>
        <dbReference type="Proteomes" id="UP000593573"/>
    </source>
</evidence>
<gene>
    <name evidence="1" type="ORF">Goklo_021280</name>
</gene>
<dbReference type="Proteomes" id="UP000593573">
    <property type="component" value="Unassembled WGS sequence"/>
</dbReference>
<proteinExistence type="predicted"/>
<sequence length="98" mass="11620">HARIVRSCTPSTAWGKYIRRSAFLHHISSQVGRKWVGYPLSTQIANALMRPLRKSLQRLVARSYNIRRIWYPRQKFNEICNMGYQLHRSTSRLHEIVV</sequence>
<name>A0A7J8UUQ1_9ROSI</name>
<keyword evidence="2" id="KW-1185">Reference proteome</keyword>